<feature type="transmembrane region" description="Helical" evidence="2">
    <location>
        <begin position="108"/>
        <end position="127"/>
    </location>
</feature>
<evidence type="ECO:0000256" key="2">
    <source>
        <dbReference type="SAM" id="Phobius"/>
    </source>
</evidence>
<accession>A0A182J034</accession>
<reference evidence="3" key="1">
    <citation type="submission" date="2022-08" db="UniProtKB">
        <authorList>
            <consortium name="EnsemblMetazoa"/>
        </authorList>
    </citation>
    <scope>IDENTIFICATION</scope>
    <source>
        <strain evidence="3">EBRO</strain>
    </source>
</reference>
<protein>
    <submittedName>
        <fullName evidence="3">Uncharacterized protein</fullName>
    </submittedName>
</protein>
<evidence type="ECO:0000256" key="1">
    <source>
        <dbReference type="SAM" id="MobiDB-lite"/>
    </source>
</evidence>
<keyword evidence="2" id="KW-1133">Transmembrane helix</keyword>
<dbReference type="AlphaFoldDB" id="A0A182J034"/>
<feature type="region of interest" description="Disordered" evidence="1">
    <location>
        <begin position="136"/>
        <end position="158"/>
    </location>
</feature>
<feature type="transmembrane region" description="Helical" evidence="2">
    <location>
        <begin position="66"/>
        <end position="88"/>
    </location>
</feature>
<organism evidence="3">
    <name type="scientific">Anopheles atroparvus</name>
    <name type="common">European mosquito</name>
    <dbReference type="NCBI Taxonomy" id="41427"/>
    <lineage>
        <taxon>Eukaryota</taxon>
        <taxon>Metazoa</taxon>
        <taxon>Ecdysozoa</taxon>
        <taxon>Arthropoda</taxon>
        <taxon>Hexapoda</taxon>
        <taxon>Insecta</taxon>
        <taxon>Pterygota</taxon>
        <taxon>Neoptera</taxon>
        <taxon>Endopterygota</taxon>
        <taxon>Diptera</taxon>
        <taxon>Nematocera</taxon>
        <taxon>Culicoidea</taxon>
        <taxon>Culicidae</taxon>
        <taxon>Anophelinae</taxon>
        <taxon>Anopheles</taxon>
    </lineage>
</organism>
<feature type="region of interest" description="Disordered" evidence="1">
    <location>
        <begin position="1"/>
        <end position="38"/>
    </location>
</feature>
<dbReference type="VEuPathDB" id="VectorBase:AATE008783"/>
<dbReference type="EnsemblMetazoa" id="AATE008783-RA">
    <property type="protein sequence ID" value="AATE008783-PA.1"/>
    <property type="gene ID" value="AATE008783"/>
</dbReference>
<name>A0A182J034_ANOAO</name>
<sequence>MAAFAVTGCRRDPEQSTRTKSQQSGSGSDDDAERGVTPIPRFGGRLKRAWGGEGEKLFRLQQVAQMLPTVASAACCFNFLYALAPSVLPAVPTLSHQRKSGGVDEGGRAIGLSWMLFAVAYALLAISPAMTRPSGQRQPDVIVLQPKNRLSQQQQQKR</sequence>
<evidence type="ECO:0000313" key="3">
    <source>
        <dbReference type="EnsemblMetazoa" id="AATE008783-PA.1"/>
    </source>
</evidence>
<keyword evidence="2" id="KW-0472">Membrane</keyword>
<feature type="compositionally biased region" description="Polar residues" evidence="1">
    <location>
        <begin position="148"/>
        <end position="158"/>
    </location>
</feature>
<keyword evidence="2" id="KW-0812">Transmembrane</keyword>
<proteinExistence type="predicted"/>